<dbReference type="PANTHER" id="PTHR43102">
    <property type="entry name" value="SLR1143 PROTEIN"/>
    <property type="match status" value="1"/>
</dbReference>
<dbReference type="InterPro" id="IPR029016">
    <property type="entry name" value="GAF-like_dom_sf"/>
</dbReference>
<accession>A0ABX1CLL3</accession>
<reference evidence="1 2" key="1">
    <citation type="submission" date="2020-03" db="EMBL/GenBank/DDBJ databases">
        <authorList>
            <person name="Wang L."/>
            <person name="He N."/>
            <person name="Li Y."/>
            <person name="Fang Y."/>
            <person name="Zhang F."/>
        </authorList>
    </citation>
    <scope>NUCLEOTIDE SEQUENCE [LARGE SCALE GENOMIC DNA]</scope>
    <source>
        <strain evidence="1 2">36D10-4-7</strain>
    </source>
</reference>
<comment type="caution">
    <text evidence="1">The sequence shown here is derived from an EMBL/GenBank/DDBJ whole genome shotgun (WGS) entry which is preliminary data.</text>
</comment>
<name>A0ABX1CLL3_9SPHN</name>
<dbReference type="PANTHER" id="PTHR43102:SF2">
    <property type="entry name" value="GAF DOMAIN-CONTAINING PROTEIN"/>
    <property type="match status" value="1"/>
</dbReference>
<evidence type="ECO:0000313" key="2">
    <source>
        <dbReference type="Proteomes" id="UP000732399"/>
    </source>
</evidence>
<dbReference type="Gene3D" id="3.30.450.40">
    <property type="match status" value="1"/>
</dbReference>
<keyword evidence="2" id="KW-1185">Reference proteome</keyword>
<dbReference type="SUPFAM" id="SSF55781">
    <property type="entry name" value="GAF domain-like"/>
    <property type="match status" value="1"/>
</dbReference>
<dbReference type="Proteomes" id="UP000732399">
    <property type="component" value="Unassembled WGS sequence"/>
</dbReference>
<sequence length="176" mass="18487">MSISFYEMPPVPSDEARREDAVAVSGALDAVGDASLCALVLEAKAFLRADVALVSIIHGDYQHIIAAVGLPLGITSRRTSFCGHAVASGEDVFCVPDLDADRRFAGNPHVNGDLARYRFYAAAVLHDDTGAALGALCVLADTPRAALGGAERATLVRLGREVVRRLADLRDESAAA</sequence>
<protein>
    <submittedName>
        <fullName evidence="1">GAF domain-containing protein</fullName>
    </submittedName>
</protein>
<dbReference type="RefSeq" id="WP_168134405.1">
    <property type="nucleotide sequence ID" value="NZ_JAAVJH010000005.1"/>
</dbReference>
<organism evidence="1 2">
    <name type="scientific">Sphingomonas corticis</name>
    <dbReference type="NCBI Taxonomy" id="2722791"/>
    <lineage>
        <taxon>Bacteria</taxon>
        <taxon>Pseudomonadati</taxon>
        <taxon>Pseudomonadota</taxon>
        <taxon>Alphaproteobacteria</taxon>
        <taxon>Sphingomonadales</taxon>
        <taxon>Sphingomonadaceae</taxon>
        <taxon>Sphingomonas</taxon>
    </lineage>
</organism>
<proteinExistence type="predicted"/>
<gene>
    <name evidence="1" type="ORF">HBH26_09750</name>
</gene>
<evidence type="ECO:0000313" key="1">
    <source>
        <dbReference type="EMBL" id="NJR78869.1"/>
    </source>
</evidence>
<dbReference type="EMBL" id="JAAVJH010000005">
    <property type="protein sequence ID" value="NJR78869.1"/>
    <property type="molecule type" value="Genomic_DNA"/>
</dbReference>